<evidence type="ECO:0000313" key="12">
    <source>
        <dbReference type="Proteomes" id="UP000772434"/>
    </source>
</evidence>
<comment type="subunit">
    <text evidence="8">Homohexamer. Binds to nucleic acids. Binds single-stranded DNA and RNA with higher affinity than double-stranded DNA.</text>
</comment>
<evidence type="ECO:0000256" key="8">
    <source>
        <dbReference type="ARBA" id="ARBA00026080"/>
    </source>
</evidence>
<name>A0A9P5PRW0_9AGAR</name>
<sequence>MGSSPSKPIRAVPAQAKDEKMALAETTSGLSALSLSTPTSANGSLLLQNVSSWESAIAQDPRNRLARTVLAHSDIRDALVSREATVATTHVFNHEIDFKTGPITNQKSSGRCWLFASTNVLRYDVMKKLKLKEFQLSQSYLFFWDKLNKSNYYLELMIENAELPVDDRVINHLSGDLISDGGQWDMVVNLVENYGIVPITVYPESFSSSSSSPLNTLLKTKLREDALILRKMTVDLKAAGISPQAVISAVRAEKEKLMKEVYTIMTAALGVPPMPDASFTWNYYDEDGKFGTWSGTPLEYYKTFAAKHHPAKDSFSLINDPRNDYSQLITIDKLGNVWGGRSVSYVNTEIENMKAVVVKMVKAGIPVFFGCDVGQSSERNLGVMDTNVFQFEDTFNITLGLTKKMRLQINESAMTHAMVISGVHLDASGKPVRYKVENSWGETPGNKGYFVMTDDWFNEYVYQVVVPKSFAPRELIAVYEGGNAKVLPPWDPMGTLA</sequence>
<evidence type="ECO:0000256" key="5">
    <source>
        <dbReference type="ARBA" id="ARBA00022801"/>
    </source>
</evidence>
<dbReference type="PANTHER" id="PTHR10363">
    <property type="entry name" value="BLEOMYCIN HYDROLASE"/>
    <property type="match status" value="1"/>
</dbReference>
<gene>
    <name evidence="11" type="ORF">BDP27DRAFT_1446600</name>
</gene>
<comment type="caution">
    <text evidence="11">The sequence shown here is derived from an EMBL/GenBank/DDBJ whole genome shotgun (WGS) entry which is preliminary data.</text>
</comment>
<dbReference type="InterPro" id="IPR038765">
    <property type="entry name" value="Papain-like_cys_pep_sf"/>
</dbReference>
<dbReference type="GO" id="GO:0006508">
    <property type="term" value="P:proteolysis"/>
    <property type="evidence" value="ECO:0007669"/>
    <property type="project" value="UniProtKB-KW"/>
</dbReference>
<dbReference type="EC" id="3.4.22.40" evidence="2 9"/>
<evidence type="ECO:0000256" key="4">
    <source>
        <dbReference type="ARBA" id="ARBA00022670"/>
    </source>
</evidence>
<dbReference type="PIRSF" id="PIRSF005700">
    <property type="entry name" value="PepC"/>
    <property type="match status" value="1"/>
</dbReference>
<comment type="subcellular location">
    <subcellularLocation>
        <location evidence="9">Mitochondrion</location>
    </subcellularLocation>
    <subcellularLocation>
        <location evidence="9">Cytoplasm</location>
    </subcellularLocation>
</comment>
<keyword evidence="4 9" id="KW-0645">Protease</keyword>
<keyword evidence="12" id="KW-1185">Reference proteome</keyword>
<evidence type="ECO:0000256" key="1">
    <source>
        <dbReference type="ARBA" id="ARBA00000423"/>
    </source>
</evidence>
<comment type="function">
    <text evidence="9">Has aminopeptidase activity, shortening substrate peptides sequentially by 1 amino acid. Has bleomycin hydrolase activity, which can protect the cell from the toxic effects of bleomycin. Has homocysteine-thiolactonase activity, protecting the cell against homocysteine toxicity.</text>
</comment>
<dbReference type="PROSITE" id="PS00139">
    <property type="entry name" value="THIOL_PROTEASE_CYS"/>
    <property type="match status" value="1"/>
</dbReference>
<accession>A0A9P5PRW0</accession>
<keyword evidence="6 9" id="KW-0788">Thiol protease</keyword>
<evidence type="ECO:0000256" key="10">
    <source>
        <dbReference type="PIRSR" id="PIRSR005700-1"/>
    </source>
</evidence>
<dbReference type="InterPro" id="IPR004134">
    <property type="entry name" value="Peptidase_C1B"/>
</dbReference>
<dbReference type="GO" id="GO:0004197">
    <property type="term" value="F:cysteine-type endopeptidase activity"/>
    <property type="evidence" value="ECO:0007669"/>
    <property type="project" value="UniProtKB-EC"/>
</dbReference>
<dbReference type="Pfam" id="PF03051">
    <property type="entry name" value="Peptidase_C1_2"/>
    <property type="match status" value="1"/>
</dbReference>
<keyword evidence="9" id="KW-0963">Cytoplasm</keyword>
<evidence type="ECO:0000256" key="7">
    <source>
        <dbReference type="ARBA" id="ARBA00025347"/>
    </source>
</evidence>
<organism evidence="11 12">
    <name type="scientific">Rhodocollybia butyracea</name>
    <dbReference type="NCBI Taxonomy" id="206335"/>
    <lineage>
        <taxon>Eukaryota</taxon>
        <taxon>Fungi</taxon>
        <taxon>Dikarya</taxon>
        <taxon>Basidiomycota</taxon>
        <taxon>Agaricomycotina</taxon>
        <taxon>Agaricomycetes</taxon>
        <taxon>Agaricomycetidae</taxon>
        <taxon>Agaricales</taxon>
        <taxon>Marasmiineae</taxon>
        <taxon>Omphalotaceae</taxon>
        <taxon>Rhodocollybia</taxon>
    </lineage>
</organism>
<dbReference type="GO" id="GO:0070005">
    <property type="term" value="F:cysteine-type aminopeptidase activity"/>
    <property type="evidence" value="ECO:0007669"/>
    <property type="project" value="InterPro"/>
</dbReference>
<evidence type="ECO:0000256" key="6">
    <source>
        <dbReference type="ARBA" id="ARBA00022807"/>
    </source>
</evidence>
<dbReference type="GO" id="GO:0009636">
    <property type="term" value="P:response to toxic substance"/>
    <property type="evidence" value="ECO:0007669"/>
    <property type="project" value="TreeGrafter"/>
</dbReference>
<dbReference type="PANTHER" id="PTHR10363:SF2">
    <property type="entry name" value="BLEOMYCIN HYDROLASE"/>
    <property type="match status" value="1"/>
</dbReference>
<feature type="active site" evidence="10">
    <location>
        <position position="438"/>
    </location>
</feature>
<feature type="active site" evidence="10">
    <location>
        <position position="112"/>
    </location>
</feature>
<comment type="catalytic activity">
    <reaction evidence="1 9">
        <text>Inactivates bleomycin B2 (a cytotoxic glycometallopeptide) by hydrolysis of a carboxyamide bond of beta-aminoalanine, but also shows general aminopeptidase activity. The specificity varies somewhat with source, but amino acid arylamides of Met, Leu and Ala are preferred.</text>
        <dbReference type="EC" id="3.4.22.40"/>
    </reaction>
</comment>
<protein>
    <recommendedName>
        <fullName evidence="3 9">Cysteine proteinase 1, mitochondrial</fullName>
        <ecNumber evidence="2 9">3.4.22.40</ecNumber>
    </recommendedName>
</protein>
<dbReference type="OrthoDB" id="2666448at2759"/>
<keyword evidence="5 9" id="KW-0378">Hydrolase</keyword>
<feature type="active site" evidence="10">
    <location>
        <position position="416"/>
    </location>
</feature>
<comment type="similarity">
    <text evidence="9">Belongs to the peptidase C1 family.</text>
</comment>
<dbReference type="GO" id="GO:0043418">
    <property type="term" value="P:homocysteine catabolic process"/>
    <property type="evidence" value="ECO:0007669"/>
    <property type="project" value="TreeGrafter"/>
</dbReference>
<dbReference type="GO" id="GO:0005739">
    <property type="term" value="C:mitochondrion"/>
    <property type="evidence" value="ECO:0007669"/>
    <property type="project" value="UniProtKB-SubCell"/>
</dbReference>
<reference evidence="11" key="1">
    <citation type="submission" date="2020-11" db="EMBL/GenBank/DDBJ databases">
        <authorList>
            <consortium name="DOE Joint Genome Institute"/>
            <person name="Ahrendt S."/>
            <person name="Riley R."/>
            <person name="Andreopoulos W."/>
            <person name="Labutti K."/>
            <person name="Pangilinan J."/>
            <person name="Ruiz-Duenas F.J."/>
            <person name="Barrasa J.M."/>
            <person name="Sanchez-Garcia M."/>
            <person name="Camarero S."/>
            <person name="Miyauchi S."/>
            <person name="Serrano A."/>
            <person name="Linde D."/>
            <person name="Babiker R."/>
            <person name="Drula E."/>
            <person name="Ayuso-Fernandez I."/>
            <person name="Pacheco R."/>
            <person name="Padilla G."/>
            <person name="Ferreira P."/>
            <person name="Barriuso J."/>
            <person name="Kellner H."/>
            <person name="Castanera R."/>
            <person name="Alfaro M."/>
            <person name="Ramirez L."/>
            <person name="Pisabarro A.G."/>
            <person name="Kuo A."/>
            <person name="Tritt A."/>
            <person name="Lipzen A."/>
            <person name="He G."/>
            <person name="Yan M."/>
            <person name="Ng V."/>
            <person name="Cullen D."/>
            <person name="Martin F."/>
            <person name="Rosso M.-N."/>
            <person name="Henrissat B."/>
            <person name="Hibbett D."/>
            <person name="Martinez A.T."/>
            <person name="Grigoriev I.V."/>
        </authorList>
    </citation>
    <scope>NUCLEOTIDE SEQUENCE</scope>
    <source>
        <strain evidence="11">AH 40177</strain>
    </source>
</reference>
<dbReference type="SUPFAM" id="SSF54001">
    <property type="entry name" value="Cysteine proteinases"/>
    <property type="match status" value="1"/>
</dbReference>
<proteinExistence type="inferred from homology"/>
<evidence type="ECO:0000256" key="2">
    <source>
        <dbReference type="ARBA" id="ARBA00012465"/>
    </source>
</evidence>
<dbReference type="InterPro" id="IPR000169">
    <property type="entry name" value="Pept_cys_AS"/>
</dbReference>
<keyword evidence="9" id="KW-0496">Mitochondrion</keyword>
<evidence type="ECO:0000256" key="3">
    <source>
        <dbReference type="ARBA" id="ARBA00016900"/>
    </source>
</evidence>
<dbReference type="EMBL" id="JADNRY010000035">
    <property type="protein sequence ID" value="KAF9071114.1"/>
    <property type="molecule type" value="Genomic_DNA"/>
</dbReference>
<dbReference type="Gene3D" id="3.90.70.10">
    <property type="entry name" value="Cysteine proteinases"/>
    <property type="match status" value="1"/>
</dbReference>
<dbReference type="CDD" id="cd00585">
    <property type="entry name" value="Peptidase_C1B"/>
    <property type="match status" value="1"/>
</dbReference>
<evidence type="ECO:0000256" key="9">
    <source>
        <dbReference type="PIRNR" id="PIRNR005700"/>
    </source>
</evidence>
<dbReference type="AlphaFoldDB" id="A0A9P5PRW0"/>
<comment type="function">
    <text evidence="7">The normal physiological role of the enzyme is unknown, but it is not essential for the viability of yeast cells. Has aminopeptidase activity, shortening substrate peptides sequentially by 1 amino acid. Has bleomycin hydrolase activity, which can protect the cell from the toxic effects of bleomycin. Has homocysteine-thiolactonase activity, protecting the cell against homocysteine toxicity. Acts as a repressor in the GAL4 regulatory system, but this does not require either the peptidase or nucleic acid-binding activities.</text>
</comment>
<dbReference type="Proteomes" id="UP000772434">
    <property type="component" value="Unassembled WGS sequence"/>
</dbReference>
<evidence type="ECO:0000313" key="11">
    <source>
        <dbReference type="EMBL" id="KAF9071114.1"/>
    </source>
</evidence>